<evidence type="ECO:0000313" key="2">
    <source>
        <dbReference type="Proteomes" id="UP000310673"/>
    </source>
</evidence>
<name>A0A5B7T0Z0_9LACO</name>
<gene>
    <name evidence="1" type="ORF">FG051_01860</name>
</gene>
<dbReference type="InterPro" id="IPR031451">
    <property type="entry name" value="MqsR_toxin"/>
</dbReference>
<dbReference type="InterPro" id="IPR038493">
    <property type="entry name" value="MqsR_sf"/>
</dbReference>
<organism evidence="1 2">
    <name type="scientific">Companilactobacillus futsaii</name>
    <dbReference type="NCBI Taxonomy" id="938155"/>
    <lineage>
        <taxon>Bacteria</taxon>
        <taxon>Bacillati</taxon>
        <taxon>Bacillota</taxon>
        <taxon>Bacilli</taxon>
        <taxon>Lactobacillales</taxon>
        <taxon>Lactobacillaceae</taxon>
        <taxon>Companilactobacillus</taxon>
    </lineage>
</organism>
<dbReference type="STRING" id="1423818.FC88_GL000163"/>
<dbReference type="GO" id="GO:0009372">
    <property type="term" value="P:quorum sensing"/>
    <property type="evidence" value="ECO:0007669"/>
    <property type="project" value="InterPro"/>
</dbReference>
<reference evidence="1 2" key="1">
    <citation type="submission" date="2019-05" db="EMBL/GenBank/DDBJ databases">
        <title>Genome Sequence of Lactobacillus futsaii Y97, a Potential Probiotic Strain Isolated from the Futsai of Taiwan.</title>
        <authorList>
            <person name="Du X."/>
        </authorList>
    </citation>
    <scope>NUCLEOTIDE SEQUENCE [LARGE SCALE GENOMIC DNA]</scope>
    <source>
        <strain evidence="1 2">Y97</strain>
    </source>
</reference>
<dbReference type="Pfam" id="PF15723">
    <property type="entry name" value="MqsR_toxin"/>
    <property type="match status" value="1"/>
</dbReference>
<dbReference type="AlphaFoldDB" id="A0A5B7T0Z0"/>
<proteinExistence type="predicted"/>
<sequence>MVKSMSSTTRNTIVLFLIEVKMAISNREIEWVPRIFDGITRLGIDLQDALEIIQALTPNNYYRGPSPDFNGDGTRVWEFIYELDGMPIYIKIKFQGNECKILSFHRSTKPYYLPYFND</sequence>
<dbReference type="GO" id="GO:0044010">
    <property type="term" value="P:single-species biofilm formation"/>
    <property type="evidence" value="ECO:0007669"/>
    <property type="project" value="InterPro"/>
</dbReference>
<dbReference type="Gene3D" id="3.30.2310.40">
    <property type="match status" value="1"/>
</dbReference>
<evidence type="ECO:0000313" key="1">
    <source>
        <dbReference type="EMBL" id="QCX23925.1"/>
    </source>
</evidence>
<dbReference type="Proteomes" id="UP000310673">
    <property type="component" value="Chromosome"/>
</dbReference>
<protein>
    <submittedName>
        <fullName evidence="1">Type II toxin-antitoxin system MqsR family toxin</fullName>
    </submittedName>
</protein>
<dbReference type="GO" id="GO:0017148">
    <property type="term" value="P:negative regulation of translation"/>
    <property type="evidence" value="ECO:0007669"/>
    <property type="project" value="InterPro"/>
</dbReference>
<dbReference type="EMBL" id="CP040736">
    <property type="protein sequence ID" value="QCX23925.1"/>
    <property type="molecule type" value="Genomic_DNA"/>
</dbReference>
<dbReference type="KEGG" id="lft:FG051_01860"/>
<accession>A0A5B7T0Z0</accession>